<accession>A0A7Y9FKV2</accession>
<comment type="caution">
    <text evidence="1">The sequence shown here is derived from an EMBL/GenBank/DDBJ whole genome shotgun (WGS) entry which is preliminary data.</text>
</comment>
<dbReference type="Proteomes" id="UP000517753">
    <property type="component" value="Unassembled WGS sequence"/>
</dbReference>
<reference evidence="1 2" key="1">
    <citation type="submission" date="2020-07" db="EMBL/GenBank/DDBJ databases">
        <authorList>
            <person name="Partida-Martinez L."/>
            <person name="Huntemann M."/>
            <person name="Clum A."/>
            <person name="Wang J."/>
            <person name="Palaniappan K."/>
            <person name="Ritter S."/>
            <person name="Chen I.-M."/>
            <person name="Stamatis D."/>
            <person name="Reddy T."/>
            <person name="O'Malley R."/>
            <person name="Daum C."/>
            <person name="Shapiro N."/>
            <person name="Ivanova N."/>
            <person name="Kyrpides N."/>
            <person name="Woyke T."/>
        </authorList>
    </citation>
    <scope>NUCLEOTIDE SEQUENCE [LARGE SCALE GENOMIC DNA]</scope>
    <source>
        <strain evidence="1 2">AS2.3</strain>
    </source>
</reference>
<proteinExistence type="predicted"/>
<gene>
    <name evidence="1" type="ORF">HD841_000938</name>
</gene>
<evidence type="ECO:0000313" key="2">
    <source>
        <dbReference type="Proteomes" id="UP000517753"/>
    </source>
</evidence>
<reference evidence="1 2" key="2">
    <citation type="submission" date="2020-08" db="EMBL/GenBank/DDBJ databases">
        <title>The Agave Microbiome: Exploring the role of microbial communities in plant adaptations to desert environments.</title>
        <authorList>
            <person name="Partida-Martinez L.P."/>
        </authorList>
    </citation>
    <scope>NUCLEOTIDE SEQUENCE [LARGE SCALE GENOMIC DNA]</scope>
    <source>
        <strain evidence="1 2">AS2.3</strain>
    </source>
</reference>
<keyword evidence="2" id="KW-1185">Reference proteome</keyword>
<name>A0A7Y9FKV2_9SPHN</name>
<organism evidence="1 2">
    <name type="scientific">Sphingomonas melonis</name>
    <dbReference type="NCBI Taxonomy" id="152682"/>
    <lineage>
        <taxon>Bacteria</taxon>
        <taxon>Pseudomonadati</taxon>
        <taxon>Pseudomonadota</taxon>
        <taxon>Alphaproteobacteria</taxon>
        <taxon>Sphingomonadales</taxon>
        <taxon>Sphingomonadaceae</taxon>
        <taxon>Sphingomonas</taxon>
    </lineage>
</organism>
<dbReference type="AlphaFoldDB" id="A0A7Y9FKV2"/>
<evidence type="ECO:0000313" key="1">
    <source>
        <dbReference type="EMBL" id="NYD89169.1"/>
    </source>
</evidence>
<dbReference type="EMBL" id="JACCBY010000001">
    <property type="protein sequence ID" value="NYD89169.1"/>
    <property type="molecule type" value="Genomic_DNA"/>
</dbReference>
<sequence length="29" mass="2959">MSIKKQLSAILAARGTGPICANDDDGLEA</sequence>
<protein>
    <submittedName>
        <fullName evidence="1">Uncharacterized protein</fullName>
    </submittedName>
</protein>